<feature type="compositionally biased region" description="Basic and acidic residues" evidence="1">
    <location>
        <begin position="605"/>
        <end position="615"/>
    </location>
</feature>
<gene>
    <name evidence="2" type="primary">cas8c</name>
    <name evidence="2" type="ORF">E0687_05630</name>
</gene>
<reference evidence="2 3" key="1">
    <citation type="submission" date="2019-03" db="EMBL/GenBank/DDBJ databases">
        <title>Thermus tengchongensis species for the arsenic transformation mechanism.</title>
        <authorList>
            <person name="Yuan G.C."/>
        </authorList>
    </citation>
    <scope>NUCLEOTIDE SEQUENCE [LARGE SCALE GENOMIC DNA]</scope>
    <source>
        <strain evidence="2 3">15W</strain>
    </source>
</reference>
<dbReference type="Proteomes" id="UP000297668">
    <property type="component" value="Unassembled WGS sequence"/>
</dbReference>
<evidence type="ECO:0000313" key="3">
    <source>
        <dbReference type="Proteomes" id="UP000297668"/>
    </source>
</evidence>
<feature type="region of interest" description="Disordered" evidence="1">
    <location>
        <begin position="591"/>
        <end position="615"/>
    </location>
</feature>
<dbReference type="AlphaFoldDB" id="A0A4Y9FBL3"/>
<dbReference type="InterPro" id="IPR010144">
    <property type="entry name" value="CRISPR-assoc_prot_Csd1-typ"/>
</dbReference>
<accession>A0A4Y9FBL3</accession>
<name>A0A4Y9FBL3_9DEIN</name>
<dbReference type="Pfam" id="PF09709">
    <property type="entry name" value="Cas_Csd1"/>
    <property type="match status" value="1"/>
</dbReference>
<evidence type="ECO:0000256" key="1">
    <source>
        <dbReference type="SAM" id="MobiDB-lite"/>
    </source>
</evidence>
<dbReference type="RefSeq" id="WP_135260058.1">
    <property type="nucleotide sequence ID" value="NZ_SJZF01000008.1"/>
</dbReference>
<sequence length="615" mass="67482">MFRELVELGKRLQGEGKLPPPGFYPYAEPIRWVVHFSPGEAELREASLDWARPYSGRTSGLEAHLLADEGAYALGVDPGPKGQEKHRLFLELLDKFLGWEGLRDPNLRQAVGELLLLLRSGRLQGHPLFPRVRPKDWVSFVPEWGPLAGQHLFQHPEAQAFWQEELAERSAPGAKGNKRAVLGECAVCGASPVRLVGKIPLGVRLAGTKPLHSFNASAFPSFQGGAEPEKQAPLGLCFPCGDTATRAFNYLVDHPLHRLDLVRERESRDSLANQTALFWLKAPAPLEVGGEAWGEEDLLRNLAQVLGGEGEGEAPPPALGQLEALLRLPWRPKEAGLTLEAYAFYLAVVSPNVGRVAVREWIATSLAQLQKHLASFLEGLRVVGPWGEPPRVPSLGEVLEALGSENPNLVRGLLRTAYLGQSPPKGLWQMALDRLRNPRLWNPDRGDWERRRSLWPLVAALKLGLFHGREEAKEMATLSADRNTPAYLCGRLLAVLEEAQLRASNFKINQTLVDRFYGAASLAPASTFGPLLRQATTAHFPEVGQEVSKLAEEILTRLAQAGGFPKVLSLPEQAEFALGFYAQRAAFRAGRGKGKAGSAATEGWAEERGETTDQE</sequence>
<protein>
    <submittedName>
        <fullName evidence="2">Type I-C CRISPR-associated protein Cas8c/Csd1</fullName>
    </submittedName>
</protein>
<comment type="caution">
    <text evidence="2">The sequence shown here is derived from an EMBL/GenBank/DDBJ whole genome shotgun (WGS) entry which is preliminary data.</text>
</comment>
<organism evidence="2 3">
    <name type="scientific">Thermus tengchongensis</name>
    <dbReference type="NCBI Taxonomy" id="1214928"/>
    <lineage>
        <taxon>Bacteria</taxon>
        <taxon>Thermotogati</taxon>
        <taxon>Deinococcota</taxon>
        <taxon>Deinococci</taxon>
        <taxon>Thermales</taxon>
        <taxon>Thermaceae</taxon>
        <taxon>Thermus</taxon>
    </lineage>
</organism>
<dbReference type="NCBIfam" id="TIGR01863">
    <property type="entry name" value="cas_Csd1"/>
    <property type="match status" value="1"/>
</dbReference>
<proteinExistence type="predicted"/>
<evidence type="ECO:0000313" key="2">
    <source>
        <dbReference type="EMBL" id="TFU26491.1"/>
    </source>
</evidence>
<dbReference type="EMBL" id="SJZF01000008">
    <property type="protein sequence ID" value="TFU26491.1"/>
    <property type="molecule type" value="Genomic_DNA"/>
</dbReference>